<keyword evidence="2" id="KW-1185">Reference proteome</keyword>
<sequence length="67" mass="7437">MTCSRGPRVPLKTPVVKGNSMSFPLAAMATLRCEWQKGDRKANRPPIQVRRSLTERTGKTSCLHGNL</sequence>
<dbReference type="Proteomes" id="UP001335648">
    <property type="component" value="Unassembled WGS sequence"/>
</dbReference>
<evidence type="ECO:0000313" key="1">
    <source>
        <dbReference type="EMBL" id="KAK5875749.1"/>
    </source>
</evidence>
<accession>A0AAN8G9G5</accession>
<name>A0AAN8G9G5_9TELE</name>
<organism evidence="1 2">
    <name type="scientific">Champsocephalus esox</name>
    <name type="common">pike icefish</name>
    <dbReference type="NCBI Taxonomy" id="159716"/>
    <lineage>
        <taxon>Eukaryota</taxon>
        <taxon>Metazoa</taxon>
        <taxon>Chordata</taxon>
        <taxon>Craniata</taxon>
        <taxon>Vertebrata</taxon>
        <taxon>Euteleostomi</taxon>
        <taxon>Actinopterygii</taxon>
        <taxon>Neopterygii</taxon>
        <taxon>Teleostei</taxon>
        <taxon>Neoteleostei</taxon>
        <taxon>Acanthomorphata</taxon>
        <taxon>Eupercaria</taxon>
        <taxon>Perciformes</taxon>
        <taxon>Notothenioidei</taxon>
        <taxon>Channichthyidae</taxon>
        <taxon>Champsocephalus</taxon>
    </lineage>
</organism>
<reference evidence="1 2" key="1">
    <citation type="journal article" date="2023" name="Mol. Biol. Evol.">
        <title>Genomics of Secondarily Temperate Adaptation in the Only Non-Antarctic Icefish.</title>
        <authorList>
            <person name="Rivera-Colon A.G."/>
            <person name="Rayamajhi N."/>
            <person name="Minhas B.F."/>
            <person name="Madrigal G."/>
            <person name="Bilyk K.T."/>
            <person name="Yoon V."/>
            <person name="Hune M."/>
            <person name="Gregory S."/>
            <person name="Cheng C.H.C."/>
            <person name="Catchen J.M."/>
        </authorList>
    </citation>
    <scope>NUCLEOTIDE SEQUENCE [LARGE SCALE GENOMIC DNA]</scope>
    <source>
        <strain evidence="1">JC2023a</strain>
    </source>
</reference>
<protein>
    <submittedName>
        <fullName evidence="1">Uncharacterized protein</fullName>
    </submittedName>
</protein>
<evidence type="ECO:0000313" key="2">
    <source>
        <dbReference type="Proteomes" id="UP001335648"/>
    </source>
</evidence>
<comment type="caution">
    <text evidence="1">The sequence shown here is derived from an EMBL/GenBank/DDBJ whole genome shotgun (WGS) entry which is preliminary data.</text>
</comment>
<gene>
    <name evidence="1" type="ORF">CesoFtcFv8_026795</name>
</gene>
<proteinExistence type="predicted"/>
<dbReference type="AlphaFoldDB" id="A0AAN8G9G5"/>
<dbReference type="EMBL" id="JAULUE010002068">
    <property type="protein sequence ID" value="KAK5875749.1"/>
    <property type="molecule type" value="Genomic_DNA"/>
</dbReference>